<dbReference type="EMBL" id="JAWJWF010000047">
    <property type="protein sequence ID" value="KAK6622515.1"/>
    <property type="molecule type" value="Genomic_DNA"/>
</dbReference>
<proteinExistence type="predicted"/>
<dbReference type="Proteomes" id="UP001359485">
    <property type="component" value="Unassembled WGS sequence"/>
</dbReference>
<organism evidence="1 2">
    <name type="scientific">Polyplax serrata</name>
    <name type="common">Common mouse louse</name>
    <dbReference type="NCBI Taxonomy" id="468196"/>
    <lineage>
        <taxon>Eukaryota</taxon>
        <taxon>Metazoa</taxon>
        <taxon>Ecdysozoa</taxon>
        <taxon>Arthropoda</taxon>
        <taxon>Hexapoda</taxon>
        <taxon>Insecta</taxon>
        <taxon>Pterygota</taxon>
        <taxon>Neoptera</taxon>
        <taxon>Paraneoptera</taxon>
        <taxon>Psocodea</taxon>
        <taxon>Troctomorpha</taxon>
        <taxon>Phthiraptera</taxon>
        <taxon>Anoplura</taxon>
        <taxon>Polyplacidae</taxon>
        <taxon>Polyplax</taxon>
    </lineage>
</organism>
<accession>A0ABR1AML2</accession>
<evidence type="ECO:0000313" key="2">
    <source>
        <dbReference type="Proteomes" id="UP001359485"/>
    </source>
</evidence>
<sequence>MGEKGFKVKGTEQQSLLQSWNFLREMNGNNPGKLKVDEQLSVSAGRNESLGEEILRKKIYQTPNVLRVSLFLSFTVTLCLFERFQSQVAFCHERFVSNNRDTEDFIL</sequence>
<comment type="caution">
    <text evidence="1">The sequence shown here is derived from an EMBL/GenBank/DDBJ whole genome shotgun (WGS) entry which is preliminary data.</text>
</comment>
<evidence type="ECO:0000313" key="1">
    <source>
        <dbReference type="EMBL" id="KAK6622515.1"/>
    </source>
</evidence>
<protein>
    <submittedName>
        <fullName evidence="1">Uncharacterized protein</fullName>
    </submittedName>
</protein>
<name>A0ABR1AML2_POLSC</name>
<reference evidence="1 2" key="1">
    <citation type="submission" date="2023-09" db="EMBL/GenBank/DDBJ databases">
        <title>Genomes of two closely related lineages of the louse Polyplax serrata with different host specificities.</title>
        <authorList>
            <person name="Martinu J."/>
            <person name="Tarabai H."/>
            <person name="Stefka J."/>
            <person name="Hypsa V."/>
        </authorList>
    </citation>
    <scope>NUCLEOTIDE SEQUENCE [LARGE SCALE GENOMIC DNA]</scope>
    <source>
        <strain evidence="1">98ZLc_SE</strain>
    </source>
</reference>
<keyword evidence="2" id="KW-1185">Reference proteome</keyword>
<gene>
    <name evidence="1" type="ORF">RUM44_002327</name>
</gene>